<evidence type="ECO:0000313" key="2">
    <source>
        <dbReference type="Proteomes" id="UP000244855"/>
    </source>
</evidence>
<keyword evidence="2" id="KW-1185">Reference proteome</keyword>
<gene>
    <name evidence="1" type="ORF">DM02DRAFT_480591</name>
</gene>
<protein>
    <submittedName>
        <fullName evidence="1">Uncharacterized protein</fullName>
    </submittedName>
</protein>
<dbReference type="PANTHER" id="PTHR39697:SF1">
    <property type="entry name" value="RICIN B LECTIN DOMAIN-CONTAINING PROTEIN"/>
    <property type="match status" value="1"/>
</dbReference>
<dbReference type="EMBL" id="KZ805484">
    <property type="protein sequence ID" value="PVH95776.1"/>
    <property type="molecule type" value="Genomic_DNA"/>
</dbReference>
<feature type="non-terminal residue" evidence="1">
    <location>
        <position position="128"/>
    </location>
</feature>
<dbReference type="AlphaFoldDB" id="A0A2V1DC97"/>
<reference evidence="1 2" key="1">
    <citation type="journal article" date="2018" name="Sci. Rep.">
        <title>Comparative genomics provides insights into the lifestyle and reveals functional heterogeneity of dark septate endophytic fungi.</title>
        <authorList>
            <person name="Knapp D.G."/>
            <person name="Nemeth J.B."/>
            <person name="Barry K."/>
            <person name="Hainaut M."/>
            <person name="Henrissat B."/>
            <person name="Johnson J."/>
            <person name="Kuo A."/>
            <person name="Lim J.H.P."/>
            <person name="Lipzen A."/>
            <person name="Nolan M."/>
            <person name="Ohm R.A."/>
            <person name="Tamas L."/>
            <person name="Grigoriev I.V."/>
            <person name="Spatafora J.W."/>
            <person name="Nagy L.G."/>
            <person name="Kovacs G.M."/>
        </authorList>
    </citation>
    <scope>NUCLEOTIDE SEQUENCE [LARGE SCALE GENOMIC DNA]</scope>
    <source>
        <strain evidence="1 2">DSE2036</strain>
    </source>
</reference>
<sequence>SESESSYVYTPTRSTTPKSIPFRLHDDIVPQQGSVPIPGSFYLIQCTRNEKLLTFFKGQIVLIAMGGQHRTRWECVEKKGWLGFRDLSSYKFLGYDEGGELCCKFAPQDLWESFQVRPTADGHYHLLM</sequence>
<name>A0A2V1DC97_9PLEO</name>
<feature type="non-terminal residue" evidence="1">
    <location>
        <position position="1"/>
    </location>
</feature>
<organism evidence="1 2">
    <name type="scientific">Periconia macrospinosa</name>
    <dbReference type="NCBI Taxonomy" id="97972"/>
    <lineage>
        <taxon>Eukaryota</taxon>
        <taxon>Fungi</taxon>
        <taxon>Dikarya</taxon>
        <taxon>Ascomycota</taxon>
        <taxon>Pezizomycotina</taxon>
        <taxon>Dothideomycetes</taxon>
        <taxon>Pleosporomycetidae</taxon>
        <taxon>Pleosporales</taxon>
        <taxon>Massarineae</taxon>
        <taxon>Periconiaceae</taxon>
        <taxon>Periconia</taxon>
    </lineage>
</organism>
<evidence type="ECO:0000313" key="1">
    <source>
        <dbReference type="EMBL" id="PVH95776.1"/>
    </source>
</evidence>
<dbReference type="Proteomes" id="UP000244855">
    <property type="component" value="Unassembled WGS sequence"/>
</dbReference>
<proteinExistence type="predicted"/>
<dbReference type="OrthoDB" id="5289641at2759"/>
<accession>A0A2V1DC97</accession>
<dbReference type="PANTHER" id="PTHR39697">
    <property type="entry name" value="RICIN B LECTIN DOMAIN-CONTAINING PROTEIN-RELATED"/>
    <property type="match status" value="1"/>
</dbReference>